<accession>A0A9W6TC64</accession>
<protein>
    <recommendedName>
        <fullName evidence="2">peptidylprolyl isomerase</fullName>
        <ecNumber evidence="2">5.2.1.8</ecNumber>
    </recommendedName>
</protein>
<evidence type="ECO:0000259" key="6">
    <source>
        <dbReference type="Pfam" id="PF00168"/>
    </source>
</evidence>
<evidence type="ECO:0000256" key="5">
    <source>
        <dbReference type="SAM" id="MobiDB-lite"/>
    </source>
</evidence>
<proteinExistence type="predicted"/>
<evidence type="ECO:0000313" key="7">
    <source>
        <dbReference type="EMBL" id="GMF10160.1"/>
    </source>
</evidence>
<comment type="catalytic activity">
    <reaction evidence="1">
        <text>[protein]-peptidylproline (omega=180) = [protein]-peptidylproline (omega=0)</text>
        <dbReference type="Rhea" id="RHEA:16237"/>
        <dbReference type="Rhea" id="RHEA-COMP:10747"/>
        <dbReference type="Rhea" id="RHEA-COMP:10748"/>
        <dbReference type="ChEBI" id="CHEBI:83833"/>
        <dbReference type="ChEBI" id="CHEBI:83834"/>
        <dbReference type="EC" id="5.2.1.8"/>
    </reaction>
</comment>
<dbReference type="AlphaFoldDB" id="A0A9W6TC64"/>
<reference evidence="7" key="1">
    <citation type="submission" date="2023-04" db="EMBL/GenBank/DDBJ databases">
        <title>Phytophthora lilii NBRC 32176.</title>
        <authorList>
            <person name="Ichikawa N."/>
            <person name="Sato H."/>
            <person name="Tonouchi N."/>
        </authorList>
    </citation>
    <scope>NUCLEOTIDE SEQUENCE</scope>
    <source>
        <strain evidence="7">NBRC 32176</strain>
    </source>
</reference>
<sequence length="672" mass="73900">MSDVQSLSDSPASSVGLGNSLMWEKVALSPLELRSVQLEHELQHAEEVAAASASGKQNKNGVDIDAKTGKAAGRVTLEVLAANYLDLDKNAAVMAVSGNAQPELYVSTQVTPLSALEKTSKKHLRTGGVQAVDRSSAKWGETLVYEGVKTKKFTIKVSLSSSAEIIADVVLGELELRSADFEDQLPHEKWFDLKAPASAATTGVTGKLLLRVAFEYSVHDRDEREVAVLRQKKNENDDNIERYKTTARLVNAPVRHPAAFGKDAAKAALYLPGNKFHIDAHHPAAVSVAPLADKTRIVTPFGRGVVVSFRPETKMYVVQMDTDAASKNHTIAYLRQNVVKEEPDEPHLRMHMKVSTPYGLGVLEEIRPHDDVLIVKTNYARMFMQRKDVKLPAKDISEMSTKDLVGEAIKLADTGNEEFREGKLEDAVYSYLCSLGFLQRVDQDNATHKEKATIIQTMIRCHLNIGACKLKLNKFADAEIACTNALSILTVLAENREGNVVTWMGRLGMSEQLMFEDWPSKARFRRAQACVKLEKYADAKQDLLLAVKLNPRDKSCRTLLDKVSKLVDKQKRDEKKAWGGIFDNIDASASTIKTATTKTTTTTSNTTTSQSGEEKSIFTRKNKAQRQQQQKAVLAKDDAEPWYLTPRALATASVVTAGVAAVALLALKPKSS</sequence>
<gene>
    <name evidence="7" type="ORF">Plil01_000100200</name>
</gene>
<feature type="compositionally biased region" description="Low complexity" evidence="5">
    <location>
        <begin position="598"/>
        <end position="609"/>
    </location>
</feature>
<dbReference type="EC" id="5.2.1.8" evidence="2"/>
<dbReference type="InterPro" id="IPR000008">
    <property type="entry name" value="C2_dom"/>
</dbReference>
<feature type="domain" description="C2" evidence="6">
    <location>
        <begin position="73"/>
        <end position="193"/>
    </location>
</feature>
<dbReference type="Gene3D" id="1.25.40.10">
    <property type="entry name" value="Tetratricopeptide repeat domain"/>
    <property type="match status" value="1"/>
</dbReference>
<evidence type="ECO:0000256" key="3">
    <source>
        <dbReference type="ARBA" id="ARBA00023110"/>
    </source>
</evidence>
<dbReference type="PANTHER" id="PTHR46512:SF9">
    <property type="entry name" value="PEPTIDYLPROLYL ISOMERASE"/>
    <property type="match status" value="1"/>
</dbReference>
<feature type="region of interest" description="Disordered" evidence="5">
    <location>
        <begin position="598"/>
        <end position="623"/>
    </location>
</feature>
<dbReference type="SUPFAM" id="SSF48452">
    <property type="entry name" value="TPR-like"/>
    <property type="match status" value="1"/>
</dbReference>
<dbReference type="InterPro" id="IPR011990">
    <property type="entry name" value="TPR-like_helical_dom_sf"/>
</dbReference>
<comment type="caution">
    <text evidence="7">The sequence shown here is derived from an EMBL/GenBank/DDBJ whole genome shotgun (WGS) entry which is preliminary data.</text>
</comment>
<evidence type="ECO:0000256" key="2">
    <source>
        <dbReference type="ARBA" id="ARBA00013194"/>
    </source>
</evidence>
<dbReference type="SMART" id="SM00028">
    <property type="entry name" value="TPR"/>
    <property type="match status" value="2"/>
</dbReference>
<dbReference type="InterPro" id="IPR050754">
    <property type="entry name" value="FKBP4/5/8-like"/>
</dbReference>
<dbReference type="Pfam" id="PF00168">
    <property type="entry name" value="C2"/>
    <property type="match status" value="1"/>
</dbReference>
<organism evidence="7 8">
    <name type="scientific">Phytophthora lilii</name>
    <dbReference type="NCBI Taxonomy" id="2077276"/>
    <lineage>
        <taxon>Eukaryota</taxon>
        <taxon>Sar</taxon>
        <taxon>Stramenopiles</taxon>
        <taxon>Oomycota</taxon>
        <taxon>Peronosporomycetes</taxon>
        <taxon>Peronosporales</taxon>
        <taxon>Peronosporaceae</taxon>
        <taxon>Phytophthora</taxon>
    </lineage>
</organism>
<dbReference type="GO" id="GO:0003755">
    <property type="term" value="F:peptidyl-prolyl cis-trans isomerase activity"/>
    <property type="evidence" value="ECO:0007669"/>
    <property type="project" value="UniProtKB-EC"/>
</dbReference>
<keyword evidence="8" id="KW-1185">Reference proteome</keyword>
<dbReference type="Proteomes" id="UP001165083">
    <property type="component" value="Unassembled WGS sequence"/>
</dbReference>
<keyword evidence="3" id="KW-0697">Rotamase</keyword>
<evidence type="ECO:0000313" key="8">
    <source>
        <dbReference type="Proteomes" id="UP001165083"/>
    </source>
</evidence>
<evidence type="ECO:0000256" key="4">
    <source>
        <dbReference type="ARBA" id="ARBA00023235"/>
    </source>
</evidence>
<dbReference type="EMBL" id="BSXW01000031">
    <property type="protein sequence ID" value="GMF10160.1"/>
    <property type="molecule type" value="Genomic_DNA"/>
</dbReference>
<dbReference type="OrthoDB" id="433738at2759"/>
<dbReference type="PANTHER" id="PTHR46512">
    <property type="entry name" value="PEPTIDYLPROLYL ISOMERASE"/>
    <property type="match status" value="1"/>
</dbReference>
<dbReference type="Gene3D" id="2.60.40.150">
    <property type="entry name" value="C2 domain"/>
    <property type="match status" value="1"/>
</dbReference>
<dbReference type="InterPro" id="IPR019734">
    <property type="entry name" value="TPR_rpt"/>
</dbReference>
<name>A0A9W6TC64_9STRA</name>
<evidence type="ECO:0000256" key="1">
    <source>
        <dbReference type="ARBA" id="ARBA00000971"/>
    </source>
</evidence>
<keyword evidence="4" id="KW-0413">Isomerase</keyword>
<dbReference type="InterPro" id="IPR035892">
    <property type="entry name" value="C2_domain_sf"/>
</dbReference>